<evidence type="ECO:0008006" key="3">
    <source>
        <dbReference type="Google" id="ProtNLM"/>
    </source>
</evidence>
<dbReference type="EMBL" id="OM638103">
    <property type="protein sequence ID" value="UNY47126.1"/>
    <property type="molecule type" value="Genomic_DNA"/>
</dbReference>
<evidence type="ECO:0000313" key="2">
    <source>
        <dbReference type="Proteomes" id="UP000832072"/>
    </source>
</evidence>
<dbReference type="InterPro" id="IPR010667">
    <property type="entry name" value="Phage_T4_Gp19"/>
</dbReference>
<reference evidence="1 2" key="1">
    <citation type="submission" date="2022-02" db="EMBL/GenBank/DDBJ databases">
        <authorList>
            <person name="Tian F."/>
            <person name="Li J."/>
            <person name="Li F."/>
            <person name="Tong Y."/>
        </authorList>
    </citation>
    <scope>NUCLEOTIDE SEQUENCE [LARGE SCALE GENOMIC DNA]</scope>
</reference>
<proteinExistence type="predicted"/>
<dbReference type="Pfam" id="PF06841">
    <property type="entry name" value="Phage_T4_gp19"/>
    <property type="match status" value="1"/>
</dbReference>
<gene>
    <name evidence="1" type="ORF">EHEKIMEA_00244</name>
</gene>
<sequence length="162" mass="18540">MELTDLTKAFESGDLARPNLFEIEIPFLGRNIKFKCKAGSMPAGVTDPVIVGYQNKKIKLGGDRTFEDWTITVYNDVAHEVRQQFIDWQNQVHALDRQIYGENPDVYKKEAQVTQLNRQGQATASHTIYGCWPTNVGEVALDWDTNNEVETFEVTLSVDWWI</sequence>
<dbReference type="GO" id="GO:0005198">
    <property type="term" value="F:structural molecule activity"/>
    <property type="evidence" value="ECO:0007669"/>
    <property type="project" value="InterPro"/>
</dbReference>
<keyword evidence="2" id="KW-1185">Reference proteome</keyword>
<dbReference type="Proteomes" id="UP000832072">
    <property type="component" value="Segment"/>
</dbReference>
<protein>
    <recommendedName>
        <fullName evidence="3">Tail tube protein</fullName>
    </recommendedName>
</protein>
<evidence type="ECO:0000313" key="1">
    <source>
        <dbReference type="EMBL" id="UNY47126.1"/>
    </source>
</evidence>
<accession>A0AAE9G7Y9</accession>
<organism evidence="1 2">
    <name type="scientific">Cronobacter phage LPCS28</name>
    <dbReference type="NCBI Taxonomy" id="2924885"/>
    <lineage>
        <taxon>Viruses</taxon>
        <taxon>Duplodnaviria</taxon>
        <taxon>Heunggongvirae</taxon>
        <taxon>Uroviricota</taxon>
        <taxon>Caudoviricetes</taxon>
        <taxon>Pantevenvirales</taxon>
        <taxon>Straboviridae</taxon>
        <taxon>Nanhuvirus</taxon>
        <taxon>Nanhuvirus LPCS28</taxon>
    </lineage>
</organism>
<name>A0AAE9G7Y9_9CAUD</name>